<sequence>MAMMDDKLFLITHIRNSFITSDDTGMCELILDCDEAPGDRKHVTSAERRNKSRHDNKNGENSTGGSLSDSGLESDAELAHSFDILPDMDFESHRRRSNTAQRLDKLKRDKHKQSQIKHIQWRSSNCPVEEICEHFEKKDLAAQGEKKRARSSLTMQLDEYAAIPDNPFMDYFKFDGKATSGLPTKKIQIFLTMASPEHRPFPLEVITLATAKVHDLIGLICWQYTVEKVDPALQPNIEAYALHIAEDDGEVDMDFPALDNREPISKFGFSKLALVERDKGSWPSNKSVVVTINLPGRGFSKIPLETTSITMGEIMEKVLRKRRLRQREGLKYRLERQHEAGTVIDLESPLSAMTTLDFCLVRQNSVRGDTMEEEVADVKCELAESLSSHQYKTYIVDLLHKLWTKTQVQLAISGEKIEIDPVLGKALLFKQKAVTHDTDNIACCSLLDEKHSDKAVFRLVYRTGHEFRHHDFESDLETAKEIVQKIMNIVDMRACIIRKEYMAHKEKKLQRRHTLSL</sequence>
<accession>A0AAD9K0W0</accession>
<dbReference type="EMBL" id="JAODUO010001518">
    <property type="protein sequence ID" value="KAK2162486.1"/>
    <property type="molecule type" value="Genomic_DNA"/>
</dbReference>
<evidence type="ECO:0000256" key="1">
    <source>
        <dbReference type="ARBA" id="ARBA00004123"/>
    </source>
</evidence>
<comment type="subcellular location">
    <subcellularLocation>
        <location evidence="2">Cell membrane</location>
        <topology evidence="2">Peripheral membrane protein</topology>
    </subcellularLocation>
    <subcellularLocation>
        <location evidence="7">Cytoplasm</location>
        <location evidence="7">Perinuclear region</location>
    </subcellularLocation>
    <subcellularLocation>
        <location evidence="3">Early endosome membrane</location>
        <topology evidence="3">Peripheral membrane protein</topology>
    </subcellularLocation>
    <subcellularLocation>
        <location evidence="5">Endoplasmic reticulum membrane</location>
        <topology evidence="5">Peripheral membrane protein</topology>
    </subcellularLocation>
    <subcellularLocation>
        <location evidence="4">Golgi apparatus membrane</location>
        <topology evidence="4">Peripheral membrane protein</topology>
    </subcellularLocation>
    <subcellularLocation>
        <location evidence="8">Late endosome membrane</location>
        <topology evidence="8">Peripheral membrane protein</topology>
    </subcellularLocation>
    <subcellularLocation>
        <location evidence="21">Lysosome membrane</location>
        <topology evidence="21">Peripheral membrane protein</topology>
    </subcellularLocation>
    <subcellularLocation>
        <location evidence="6">Mitochondrion outer membrane</location>
        <topology evidence="6">Peripheral membrane protein</topology>
    </subcellularLocation>
    <subcellularLocation>
        <location evidence="1">Nucleus</location>
    </subcellularLocation>
</comment>
<dbReference type="InterPro" id="IPR031313">
    <property type="entry name" value="Sin1_PH_dom"/>
</dbReference>
<dbReference type="Pfam" id="PF16979">
    <property type="entry name" value="SIN1_PH"/>
    <property type="match status" value="1"/>
</dbReference>
<dbReference type="AlphaFoldDB" id="A0AAD9K0W0"/>
<dbReference type="GO" id="GO:0031902">
    <property type="term" value="C:late endosome membrane"/>
    <property type="evidence" value="ECO:0007669"/>
    <property type="project" value="UniProtKB-SubCell"/>
</dbReference>
<dbReference type="GO" id="GO:0048471">
    <property type="term" value="C:perinuclear region of cytoplasm"/>
    <property type="evidence" value="ECO:0007669"/>
    <property type="project" value="UniProtKB-SubCell"/>
</dbReference>
<keyword evidence="19" id="KW-0458">Lysosome</keyword>
<dbReference type="InterPro" id="IPR057339">
    <property type="entry name" value="RBD_SIN1"/>
</dbReference>
<dbReference type="GO" id="GO:0000139">
    <property type="term" value="C:Golgi membrane"/>
    <property type="evidence" value="ECO:0007669"/>
    <property type="project" value="UniProtKB-SubCell"/>
</dbReference>
<dbReference type="GO" id="GO:0005789">
    <property type="term" value="C:endoplasmic reticulum membrane"/>
    <property type="evidence" value="ECO:0007669"/>
    <property type="project" value="UniProtKB-SubCell"/>
</dbReference>
<protein>
    <recommendedName>
        <fullName evidence="10">Target of rapamycin complex 2 subunit MAPKAP1</fullName>
    </recommendedName>
    <alternativeName>
        <fullName evidence="22">Stress-activated map kinase-interacting protein 1</fullName>
    </alternativeName>
</protein>
<evidence type="ECO:0000259" key="25">
    <source>
        <dbReference type="Pfam" id="PF16978"/>
    </source>
</evidence>
<keyword evidence="18" id="KW-0472">Membrane</keyword>
<keyword evidence="12" id="KW-0963">Cytoplasm</keyword>
<evidence type="ECO:0000256" key="13">
    <source>
        <dbReference type="ARBA" id="ARBA00022753"/>
    </source>
</evidence>
<evidence type="ECO:0000256" key="10">
    <source>
        <dbReference type="ARBA" id="ARBA00014183"/>
    </source>
</evidence>
<evidence type="ECO:0000259" key="26">
    <source>
        <dbReference type="Pfam" id="PF16979"/>
    </source>
</evidence>
<evidence type="ECO:0000256" key="12">
    <source>
        <dbReference type="ARBA" id="ARBA00022490"/>
    </source>
</evidence>
<comment type="caution">
    <text evidence="28">The sequence shown here is derived from an EMBL/GenBank/DDBJ whole genome shotgun (WGS) entry which is preliminary data.</text>
</comment>
<evidence type="ECO:0000256" key="17">
    <source>
        <dbReference type="ARBA" id="ARBA00023128"/>
    </source>
</evidence>
<dbReference type="PANTHER" id="PTHR13335:SF1">
    <property type="entry name" value="TARGET OF RAPAMYCIN COMPLEX 2 SUBUNIT MAPKAP1"/>
    <property type="match status" value="1"/>
</dbReference>
<feature type="region of interest" description="Disordered" evidence="23">
    <location>
        <begin position="39"/>
        <end position="72"/>
    </location>
</feature>
<evidence type="ECO:0000256" key="21">
    <source>
        <dbReference type="ARBA" id="ARBA00023765"/>
    </source>
</evidence>
<dbReference type="GO" id="GO:0038203">
    <property type="term" value="P:TORC2 signaling"/>
    <property type="evidence" value="ECO:0007669"/>
    <property type="project" value="TreeGrafter"/>
</dbReference>
<comment type="similarity">
    <text evidence="9">Belongs to the SIN1 family.</text>
</comment>
<evidence type="ECO:0000256" key="3">
    <source>
        <dbReference type="ARBA" id="ARBA00004220"/>
    </source>
</evidence>
<dbReference type="FunFam" id="2.30.29.30:FF:000585">
    <property type="entry name" value="target of rapamycin complex 2 subunit MAPKAP1 isoform X3"/>
    <property type="match status" value="1"/>
</dbReference>
<evidence type="ECO:0000256" key="20">
    <source>
        <dbReference type="ARBA" id="ARBA00023242"/>
    </source>
</evidence>
<keyword evidence="13" id="KW-0967">Endosome</keyword>
<keyword evidence="11" id="KW-1003">Cell membrane</keyword>
<keyword evidence="17" id="KW-0496">Mitochondrion</keyword>
<keyword evidence="20" id="KW-0539">Nucleus</keyword>
<evidence type="ECO:0000313" key="28">
    <source>
        <dbReference type="EMBL" id="KAK2162486.1"/>
    </source>
</evidence>
<dbReference type="InterPro" id="IPR008828">
    <property type="entry name" value="Sin1/Avo1"/>
</dbReference>
<dbReference type="InterPro" id="IPR011993">
    <property type="entry name" value="PH-like_dom_sf"/>
</dbReference>
<keyword evidence="16" id="KW-0333">Golgi apparatus</keyword>
<dbReference type="GO" id="GO:0005546">
    <property type="term" value="F:phosphatidylinositol-4,5-bisphosphate binding"/>
    <property type="evidence" value="ECO:0007669"/>
    <property type="project" value="TreeGrafter"/>
</dbReference>
<evidence type="ECO:0000259" key="27">
    <source>
        <dbReference type="Pfam" id="PF25322"/>
    </source>
</evidence>
<evidence type="ECO:0000256" key="6">
    <source>
        <dbReference type="ARBA" id="ARBA00004450"/>
    </source>
</evidence>
<dbReference type="GO" id="GO:0031932">
    <property type="term" value="C:TORC2 complex"/>
    <property type="evidence" value="ECO:0007669"/>
    <property type="project" value="InterPro"/>
</dbReference>
<keyword evidence="14" id="KW-1000">Mitochondrion outer membrane</keyword>
<evidence type="ECO:0000256" key="7">
    <source>
        <dbReference type="ARBA" id="ARBA00004556"/>
    </source>
</evidence>
<dbReference type="InterPro" id="IPR031567">
    <property type="entry name" value="CRIM_dom"/>
</dbReference>
<evidence type="ECO:0000256" key="19">
    <source>
        <dbReference type="ARBA" id="ARBA00023228"/>
    </source>
</evidence>
<gene>
    <name evidence="28" type="ORF">NP493_1517g00000</name>
</gene>
<evidence type="ECO:0000256" key="15">
    <source>
        <dbReference type="ARBA" id="ARBA00022824"/>
    </source>
</evidence>
<evidence type="ECO:0000313" key="29">
    <source>
        <dbReference type="Proteomes" id="UP001209878"/>
    </source>
</evidence>
<reference evidence="28" key="1">
    <citation type="journal article" date="2023" name="Mol. Biol. Evol.">
        <title>Third-Generation Sequencing Reveals the Adaptive Role of the Epigenome in Three Deep-Sea Polychaetes.</title>
        <authorList>
            <person name="Perez M."/>
            <person name="Aroh O."/>
            <person name="Sun Y."/>
            <person name="Lan Y."/>
            <person name="Juniper S.K."/>
            <person name="Young C.R."/>
            <person name="Angers B."/>
            <person name="Qian P.Y."/>
        </authorList>
    </citation>
    <scope>NUCLEOTIDE SEQUENCE</scope>
    <source>
        <strain evidence="28">R07B-5</strain>
    </source>
</reference>
<dbReference type="GO" id="GO:0005886">
    <property type="term" value="C:plasma membrane"/>
    <property type="evidence" value="ECO:0007669"/>
    <property type="project" value="UniProtKB-SubCell"/>
</dbReference>
<dbReference type="Pfam" id="PF25322">
    <property type="entry name" value="RBD_SIN1"/>
    <property type="match status" value="1"/>
</dbReference>
<evidence type="ECO:0000256" key="9">
    <source>
        <dbReference type="ARBA" id="ARBA00009407"/>
    </source>
</evidence>
<evidence type="ECO:0000256" key="4">
    <source>
        <dbReference type="ARBA" id="ARBA00004395"/>
    </source>
</evidence>
<feature type="domain" description="SIN1-type PH" evidence="26">
    <location>
        <begin position="390"/>
        <end position="492"/>
    </location>
</feature>
<feature type="domain" description="Sin1 N-terminal" evidence="24">
    <location>
        <begin position="18"/>
        <end position="140"/>
    </location>
</feature>
<evidence type="ECO:0000256" key="11">
    <source>
        <dbReference type="ARBA" id="ARBA00022475"/>
    </source>
</evidence>
<evidence type="ECO:0000256" key="22">
    <source>
        <dbReference type="ARBA" id="ARBA00031431"/>
    </source>
</evidence>
<dbReference type="GO" id="GO:0005741">
    <property type="term" value="C:mitochondrial outer membrane"/>
    <property type="evidence" value="ECO:0007669"/>
    <property type="project" value="UniProtKB-SubCell"/>
</dbReference>
<dbReference type="Pfam" id="PF05422">
    <property type="entry name" value="SIN1"/>
    <property type="match status" value="1"/>
</dbReference>
<feature type="compositionally biased region" description="Basic and acidic residues" evidence="23">
    <location>
        <begin position="39"/>
        <end position="58"/>
    </location>
</feature>
<dbReference type="GO" id="GO:0031901">
    <property type="term" value="C:early endosome membrane"/>
    <property type="evidence" value="ECO:0007669"/>
    <property type="project" value="UniProtKB-SubCell"/>
</dbReference>
<dbReference type="GO" id="GO:0005765">
    <property type="term" value="C:lysosomal membrane"/>
    <property type="evidence" value="ECO:0007669"/>
    <property type="project" value="UniProtKB-SubCell"/>
</dbReference>
<dbReference type="PANTHER" id="PTHR13335">
    <property type="entry name" value="TARGET OF RAPAMYCIN COMPLEX 2 SUBUNIT MAPKAP1"/>
    <property type="match status" value="1"/>
</dbReference>
<evidence type="ECO:0000256" key="5">
    <source>
        <dbReference type="ARBA" id="ARBA00004406"/>
    </source>
</evidence>
<feature type="domain" description="CRIM" evidence="25">
    <location>
        <begin position="151"/>
        <end position="282"/>
    </location>
</feature>
<dbReference type="Gene3D" id="2.30.29.30">
    <property type="entry name" value="Pleckstrin-homology domain (PH domain)/Phosphotyrosine-binding domain (PTB)"/>
    <property type="match status" value="1"/>
</dbReference>
<evidence type="ECO:0000256" key="2">
    <source>
        <dbReference type="ARBA" id="ARBA00004202"/>
    </source>
</evidence>
<evidence type="ECO:0000256" key="14">
    <source>
        <dbReference type="ARBA" id="ARBA00022787"/>
    </source>
</evidence>
<dbReference type="Pfam" id="PF16978">
    <property type="entry name" value="CRIM"/>
    <property type="match status" value="1"/>
</dbReference>
<dbReference type="InterPro" id="IPR032679">
    <property type="entry name" value="Sin1_N"/>
</dbReference>
<evidence type="ECO:0000256" key="18">
    <source>
        <dbReference type="ARBA" id="ARBA00023136"/>
    </source>
</evidence>
<dbReference type="GO" id="GO:0030674">
    <property type="term" value="F:protein-macromolecule adaptor activity"/>
    <property type="evidence" value="ECO:0007669"/>
    <property type="project" value="UniProtKB-ARBA"/>
</dbReference>
<keyword evidence="29" id="KW-1185">Reference proteome</keyword>
<organism evidence="28 29">
    <name type="scientific">Ridgeia piscesae</name>
    <name type="common">Tubeworm</name>
    <dbReference type="NCBI Taxonomy" id="27915"/>
    <lineage>
        <taxon>Eukaryota</taxon>
        <taxon>Metazoa</taxon>
        <taxon>Spiralia</taxon>
        <taxon>Lophotrochozoa</taxon>
        <taxon>Annelida</taxon>
        <taxon>Polychaeta</taxon>
        <taxon>Sedentaria</taxon>
        <taxon>Canalipalpata</taxon>
        <taxon>Sabellida</taxon>
        <taxon>Siboglinidae</taxon>
        <taxon>Ridgeia</taxon>
    </lineage>
</organism>
<dbReference type="GO" id="GO:0005634">
    <property type="term" value="C:nucleus"/>
    <property type="evidence" value="ECO:0007669"/>
    <property type="project" value="UniProtKB-SubCell"/>
</dbReference>
<proteinExistence type="inferred from homology"/>
<keyword evidence="15" id="KW-0256">Endoplasmic reticulum</keyword>
<evidence type="ECO:0000259" key="24">
    <source>
        <dbReference type="Pfam" id="PF05422"/>
    </source>
</evidence>
<feature type="compositionally biased region" description="Low complexity" evidence="23">
    <location>
        <begin position="63"/>
        <end position="72"/>
    </location>
</feature>
<name>A0AAD9K0W0_RIDPI</name>
<dbReference type="Proteomes" id="UP001209878">
    <property type="component" value="Unassembled WGS sequence"/>
</dbReference>
<feature type="region of interest" description="Disordered" evidence="23">
    <location>
        <begin position="93"/>
        <end position="117"/>
    </location>
</feature>
<evidence type="ECO:0000256" key="16">
    <source>
        <dbReference type="ARBA" id="ARBA00023034"/>
    </source>
</evidence>
<evidence type="ECO:0000256" key="23">
    <source>
        <dbReference type="SAM" id="MobiDB-lite"/>
    </source>
</evidence>
<feature type="domain" description="Target of rapamycin complex 2 subunit MAPKAP1-like Ras-binding" evidence="27">
    <location>
        <begin position="297"/>
        <end position="362"/>
    </location>
</feature>
<evidence type="ECO:0000256" key="8">
    <source>
        <dbReference type="ARBA" id="ARBA00004633"/>
    </source>
</evidence>